<evidence type="ECO:0000256" key="4">
    <source>
        <dbReference type="ARBA" id="ARBA00022598"/>
    </source>
</evidence>
<gene>
    <name evidence="11" type="ORF">A2851_02860</name>
</gene>
<keyword evidence="8" id="KW-0648">Protein biosynthesis</keyword>
<dbReference type="Pfam" id="PF07973">
    <property type="entry name" value="tRNA_SAD"/>
    <property type="match status" value="1"/>
</dbReference>
<dbReference type="Pfam" id="PF01411">
    <property type="entry name" value="tRNA-synt_2c"/>
    <property type="match status" value="1"/>
</dbReference>
<dbReference type="PANTHER" id="PTHR11777">
    <property type="entry name" value="ALANYL-TRNA SYNTHETASE"/>
    <property type="match status" value="1"/>
</dbReference>
<dbReference type="GO" id="GO:0005524">
    <property type="term" value="F:ATP binding"/>
    <property type="evidence" value="ECO:0007669"/>
    <property type="project" value="UniProtKB-KW"/>
</dbReference>
<evidence type="ECO:0000256" key="9">
    <source>
        <dbReference type="ARBA" id="ARBA00023146"/>
    </source>
</evidence>
<keyword evidence="6" id="KW-0067">ATP-binding</keyword>
<comment type="similarity">
    <text evidence="1">Belongs to the class-II aminoacyl-tRNA synthetase family.</text>
</comment>
<feature type="domain" description="Alanyl-transfer RNA synthetases family profile" evidence="10">
    <location>
        <begin position="1"/>
        <end position="655"/>
    </location>
</feature>
<dbReference type="GO" id="GO:0004813">
    <property type="term" value="F:alanine-tRNA ligase activity"/>
    <property type="evidence" value="ECO:0007669"/>
    <property type="project" value="UniProtKB-EC"/>
</dbReference>
<evidence type="ECO:0000256" key="2">
    <source>
        <dbReference type="ARBA" id="ARBA00013168"/>
    </source>
</evidence>
<dbReference type="SUPFAM" id="SSF101353">
    <property type="entry name" value="Putative anticodon-binding domain of alanyl-tRNA synthetase (AlaRS)"/>
    <property type="match status" value="1"/>
</dbReference>
<evidence type="ECO:0000256" key="5">
    <source>
        <dbReference type="ARBA" id="ARBA00022741"/>
    </source>
</evidence>
<dbReference type="InterPro" id="IPR045864">
    <property type="entry name" value="aa-tRNA-synth_II/BPL/LPL"/>
</dbReference>
<dbReference type="InterPro" id="IPR018163">
    <property type="entry name" value="Thr/Ala-tRNA-synth_IIc_edit"/>
</dbReference>
<dbReference type="InterPro" id="IPR012947">
    <property type="entry name" value="tRNA_SAD"/>
</dbReference>
<dbReference type="SMART" id="SM00863">
    <property type="entry name" value="tRNA_SAD"/>
    <property type="match status" value="1"/>
</dbReference>
<keyword evidence="3" id="KW-0820">tRNA-binding</keyword>
<protein>
    <recommendedName>
        <fullName evidence="2">alanine--tRNA ligase</fullName>
        <ecNumber evidence="2">6.1.1.7</ecNumber>
    </recommendedName>
</protein>
<dbReference type="Gene3D" id="3.30.930.10">
    <property type="entry name" value="Bira Bifunctional Protein, Domain 2"/>
    <property type="match status" value="1"/>
</dbReference>
<organism evidence="11 12">
    <name type="scientific">Candidatus Kaiserbacteria bacterium RIFCSPHIGHO2_01_FULL_53_29</name>
    <dbReference type="NCBI Taxonomy" id="1798480"/>
    <lineage>
        <taxon>Bacteria</taxon>
        <taxon>Candidatus Kaiseribacteriota</taxon>
    </lineage>
</organism>
<comment type="caution">
    <text evidence="11">The sequence shown here is derived from an EMBL/GenBank/DDBJ whole genome shotgun (WGS) entry which is preliminary data.</text>
</comment>
<evidence type="ECO:0000256" key="6">
    <source>
        <dbReference type="ARBA" id="ARBA00022840"/>
    </source>
</evidence>
<dbReference type="STRING" id="1798480.A2851_02860"/>
<name>A0A1F6CVN5_9BACT</name>
<evidence type="ECO:0000256" key="3">
    <source>
        <dbReference type="ARBA" id="ARBA00022555"/>
    </source>
</evidence>
<reference evidence="11 12" key="1">
    <citation type="journal article" date="2016" name="Nat. Commun.">
        <title>Thousands of microbial genomes shed light on interconnected biogeochemical processes in an aquifer system.</title>
        <authorList>
            <person name="Anantharaman K."/>
            <person name="Brown C.T."/>
            <person name="Hug L.A."/>
            <person name="Sharon I."/>
            <person name="Castelle C.J."/>
            <person name="Probst A.J."/>
            <person name="Thomas B.C."/>
            <person name="Singh A."/>
            <person name="Wilkins M.J."/>
            <person name="Karaoz U."/>
            <person name="Brodie E.L."/>
            <person name="Williams K.H."/>
            <person name="Hubbard S.S."/>
            <person name="Banfield J.F."/>
        </authorList>
    </citation>
    <scope>NUCLEOTIDE SEQUENCE [LARGE SCALE GENOMIC DNA]</scope>
</reference>
<keyword evidence="4" id="KW-0436">Ligase</keyword>
<dbReference type="GO" id="GO:0006419">
    <property type="term" value="P:alanyl-tRNA aminoacylation"/>
    <property type="evidence" value="ECO:0007669"/>
    <property type="project" value="InterPro"/>
</dbReference>
<dbReference type="SUPFAM" id="SSF55681">
    <property type="entry name" value="Class II aaRS and biotin synthetases"/>
    <property type="match status" value="2"/>
</dbReference>
<dbReference type="InterPro" id="IPR018162">
    <property type="entry name" value="Ala-tRNA-ligase_IIc_anticod-bd"/>
</dbReference>
<dbReference type="EC" id="6.1.1.7" evidence="2"/>
<dbReference type="PROSITE" id="PS50860">
    <property type="entry name" value="AA_TRNA_LIGASE_II_ALA"/>
    <property type="match status" value="1"/>
</dbReference>
<dbReference type="SUPFAM" id="SSF55186">
    <property type="entry name" value="ThrRS/AlaRS common domain"/>
    <property type="match status" value="1"/>
</dbReference>
<keyword evidence="5" id="KW-0547">Nucleotide-binding</keyword>
<dbReference type="Proteomes" id="UP000176863">
    <property type="component" value="Unassembled WGS sequence"/>
</dbReference>
<dbReference type="PANTHER" id="PTHR11777:SF9">
    <property type="entry name" value="ALANINE--TRNA LIGASE, CYTOPLASMIC"/>
    <property type="match status" value="1"/>
</dbReference>
<dbReference type="Gene3D" id="3.30.54.20">
    <property type="match status" value="1"/>
</dbReference>
<dbReference type="GO" id="GO:0002161">
    <property type="term" value="F:aminoacyl-tRNA deacylase activity"/>
    <property type="evidence" value="ECO:0007669"/>
    <property type="project" value="TreeGrafter"/>
</dbReference>
<dbReference type="GO" id="GO:0000049">
    <property type="term" value="F:tRNA binding"/>
    <property type="evidence" value="ECO:0007669"/>
    <property type="project" value="UniProtKB-KW"/>
</dbReference>
<evidence type="ECO:0000313" key="12">
    <source>
        <dbReference type="Proteomes" id="UP000176863"/>
    </source>
</evidence>
<proteinExistence type="inferred from homology"/>
<dbReference type="InterPro" id="IPR018165">
    <property type="entry name" value="Ala-tRNA-synth_IIc_core"/>
</dbReference>
<dbReference type="InterPro" id="IPR050058">
    <property type="entry name" value="Ala-tRNA_ligase"/>
</dbReference>
<dbReference type="GO" id="GO:0005829">
    <property type="term" value="C:cytosol"/>
    <property type="evidence" value="ECO:0007669"/>
    <property type="project" value="TreeGrafter"/>
</dbReference>
<keyword evidence="7" id="KW-0694">RNA-binding</keyword>
<dbReference type="CDD" id="cd00673">
    <property type="entry name" value="AlaRS_core"/>
    <property type="match status" value="1"/>
</dbReference>
<dbReference type="InterPro" id="IPR002318">
    <property type="entry name" value="Ala-tRNA-lgiase_IIc"/>
</dbReference>
<dbReference type="FunFam" id="3.30.980.10:FF:000004">
    <property type="entry name" value="Alanine--tRNA ligase, cytoplasmic"/>
    <property type="match status" value="1"/>
</dbReference>
<evidence type="ECO:0000313" key="11">
    <source>
        <dbReference type="EMBL" id="OGG53224.1"/>
    </source>
</evidence>
<sequence length="655" mass="73040">MTINEIRTKYLEFFSSKGGSASGGKARGHTIIPSAPIVPQNDPTTLFTGSGMQPLVPYLLGEPHPKGNRLVNSQKSFRAEDIEEVGDNRHTTFFEMLGNWSLGDYFKKEQLPWFFEFLTDEIGLDPKNLYVTAFIGDEKNNVPRDTESAEVWQQLFAGKGIEAEITEIGSEQDGYRLGMTGRLPAGRQGRIFYYDARKNWWSRAGVPENMPAGEPGGPDSEVFYDFGTPHDPKFGAECHPNCDCGRFLEIGNSVFMQYIKQADGSFTLLPKQNVDFGGGLERIAAAAQGNPDVFAIDVFADTIGLLIHFSGKEYTDSRYQRSFRIVADHMRAATFMLEAGVRPSNTDRGYVLRRLLRRAAQHAQKLGVEHGEGKDSMLVKCAVEFIEKYKQAYPELQSEDVYETTTDEIWKEEKQFAHTLEDGMKEFEKVAKAGHISSDDAFVLFTTFGFPFEMTLELAHERGIDVDEDGFAAAMKKHRELSRAGSEQKFKGGLADTSEKTTRLHTAHHLLLKALQVVLGPSVKQRGSNITQERLRIDFSYSSKMTVEQVAQVEEIVNEKIAEALPVIRSTIPKEEAEKLGAEHEFGAKYPDMVSVYSLGPVGATMDDPQFDKAFSIEFCGGPHVSNTSELIGTFKIQKEEAVAAGIRRIKAVLQ</sequence>
<dbReference type="AlphaFoldDB" id="A0A1F6CVN5"/>
<dbReference type="InterPro" id="IPR018164">
    <property type="entry name" value="Ala-tRNA-synth_IIc_N"/>
</dbReference>
<evidence type="ECO:0000256" key="7">
    <source>
        <dbReference type="ARBA" id="ARBA00022884"/>
    </source>
</evidence>
<accession>A0A1F6CVN5</accession>
<keyword evidence="9" id="KW-0030">Aminoacyl-tRNA synthetase</keyword>
<evidence type="ECO:0000259" key="10">
    <source>
        <dbReference type="PROSITE" id="PS50860"/>
    </source>
</evidence>
<evidence type="ECO:0000256" key="1">
    <source>
        <dbReference type="ARBA" id="ARBA00008226"/>
    </source>
</evidence>
<dbReference type="EMBL" id="MFKT01000015">
    <property type="protein sequence ID" value="OGG53224.1"/>
    <property type="molecule type" value="Genomic_DNA"/>
</dbReference>
<dbReference type="Gene3D" id="3.30.980.10">
    <property type="entry name" value="Threonyl-trna Synthetase, Chain A, domain 2"/>
    <property type="match status" value="1"/>
</dbReference>
<evidence type="ECO:0000256" key="8">
    <source>
        <dbReference type="ARBA" id="ARBA00022917"/>
    </source>
</evidence>
<dbReference type="PRINTS" id="PR00980">
    <property type="entry name" value="TRNASYNTHALA"/>
</dbReference>